<organism evidence="2 3">
    <name type="scientific">Planococcus koreensis</name>
    <dbReference type="NCBI Taxonomy" id="112331"/>
    <lineage>
        <taxon>Bacteria</taxon>
        <taxon>Bacillati</taxon>
        <taxon>Bacillota</taxon>
        <taxon>Bacilli</taxon>
        <taxon>Bacillales</taxon>
        <taxon>Caryophanaceae</taxon>
        <taxon>Planococcus</taxon>
    </lineage>
</organism>
<dbReference type="RefSeq" id="WP_135503934.1">
    <property type="nucleotide sequence ID" value="NZ_CP181055.1"/>
</dbReference>
<keyword evidence="1" id="KW-0472">Membrane</keyword>
<protein>
    <submittedName>
        <fullName evidence="2">Uncharacterized protein</fullName>
    </submittedName>
</protein>
<gene>
    <name evidence="2" type="ORF">HNQ44_001636</name>
</gene>
<name>A0A7W8CRE6_9BACL</name>
<keyword evidence="3" id="KW-1185">Reference proteome</keyword>
<evidence type="ECO:0000256" key="1">
    <source>
        <dbReference type="SAM" id="Phobius"/>
    </source>
</evidence>
<keyword evidence="1" id="KW-0812">Transmembrane</keyword>
<comment type="caution">
    <text evidence="2">The sequence shown here is derived from an EMBL/GenBank/DDBJ whole genome shotgun (WGS) entry which is preliminary data.</text>
</comment>
<dbReference type="EMBL" id="JACHHE010000004">
    <property type="protein sequence ID" value="MBB5180208.1"/>
    <property type="molecule type" value="Genomic_DNA"/>
</dbReference>
<dbReference type="OrthoDB" id="2428666at2"/>
<accession>A0A7W8CRE6</accession>
<evidence type="ECO:0000313" key="2">
    <source>
        <dbReference type="EMBL" id="MBB5180208.1"/>
    </source>
</evidence>
<reference evidence="2 3" key="1">
    <citation type="submission" date="2020-08" db="EMBL/GenBank/DDBJ databases">
        <title>Genomic Encyclopedia of Type Strains, Phase IV (KMG-IV): sequencing the most valuable type-strain genomes for metagenomic binning, comparative biology and taxonomic classification.</title>
        <authorList>
            <person name="Goeker M."/>
        </authorList>
    </citation>
    <scope>NUCLEOTIDE SEQUENCE [LARGE SCALE GENOMIC DNA]</scope>
    <source>
        <strain evidence="2 3">DSM 15895</strain>
    </source>
</reference>
<dbReference type="Proteomes" id="UP000525923">
    <property type="component" value="Unassembled WGS sequence"/>
</dbReference>
<proteinExistence type="predicted"/>
<dbReference type="AlphaFoldDB" id="A0A7W8CRE6"/>
<sequence length="97" mass="10610">MFNIAKVAAPSAALLGVILLIANVEETYDLGIIPYALIVGGICVLMLLALSGNKQQSPLCRIGFHNFIEVGQDSGDMPLYIYRCERCRLEKKVIKAI</sequence>
<feature type="transmembrane region" description="Helical" evidence="1">
    <location>
        <begin position="32"/>
        <end position="51"/>
    </location>
</feature>
<keyword evidence="1" id="KW-1133">Transmembrane helix</keyword>
<evidence type="ECO:0000313" key="3">
    <source>
        <dbReference type="Proteomes" id="UP000525923"/>
    </source>
</evidence>